<feature type="transmembrane region" description="Helical" evidence="6">
    <location>
        <begin position="282"/>
        <end position="307"/>
    </location>
</feature>
<feature type="region of interest" description="Disordered" evidence="5">
    <location>
        <begin position="1"/>
        <end position="45"/>
    </location>
</feature>
<evidence type="ECO:0000256" key="5">
    <source>
        <dbReference type="SAM" id="MobiDB-lite"/>
    </source>
</evidence>
<protein>
    <recommendedName>
        <fullName evidence="7">Sugar phosphate transporter domain-containing protein</fullName>
    </recommendedName>
</protein>
<proteinExistence type="predicted"/>
<name>A0A3P3YJT6_PLABS</name>
<organism evidence="8 9">
    <name type="scientific">Plasmodiophora brassicae</name>
    <name type="common">Clubroot disease agent</name>
    <dbReference type="NCBI Taxonomy" id="37360"/>
    <lineage>
        <taxon>Eukaryota</taxon>
        <taxon>Sar</taxon>
        <taxon>Rhizaria</taxon>
        <taxon>Endomyxa</taxon>
        <taxon>Phytomyxea</taxon>
        <taxon>Plasmodiophorida</taxon>
        <taxon>Plasmodiophoridae</taxon>
        <taxon>Plasmodiophora</taxon>
    </lineage>
</organism>
<geneLocation type="mitochondrion" evidence="8"/>
<comment type="subcellular location">
    <subcellularLocation>
        <location evidence="1">Membrane</location>
        <topology evidence="1">Multi-pass membrane protein</topology>
    </subcellularLocation>
</comment>
<sequence length="470" mass="52360">MTLVHDGASQAGADLNKFSSSNATDDDETYSPSAESSDSGDDAGRVTDRRSCFGTESNRLVFFGWFLLTGFYYSSRFKTLESVPVPWTFMVIQSVLGIPIIGVAWLIRRSSFPSQLSFRSLSQLLPLAICHTVSHLVVLDVSANTPTSMYFYEVVRAAEPLFTAALAYKMLDERYNRRSYIFLVLFVASLACAGAYFLEFNAANLILATVTTVASSLRFVYARRALSMPEVDGPVNLYFLLSIMSASIVMFIALFFNVAEGFKEFELLWDRIALSTKGSGRIAIWITLSGTCFFFQNLLSFCFLSYVNAVVPHSFATTFVSFLGKRFALLSPFLFFIPILALPEFVGSILASLFIYLFIRAKNRVISPTSPSMRSPGSRLSPIEDASVRSRARSWSPQSRGPRREGPSSSELFLRSRVLADFAIEGYGSFDRVLAFRSCADITASKGFYQIMLPTVAQRVDRQQRVVRVV</sequence>
<dbReference type="InterPro" id="IPR050186">
    <property type="entry name" value="TPT_transporter"/>
</dbReference>
<feature type="transmembrane region" description="Helical" evidence="6">
    <location>
        <begin position="327"/>
        <end position="359"/>
    </location>
</feature>
<dbReference type="InterPro" id="IPR004853">
    <property type="entry name" value="Sugar_P_trans_dom"/>
</dbReference>
<dbReference type="Pfam" id="PF03151">
    <property type="entry name" value="TPT"/>
    <property type="match status" value="1"/>
</dbReference>
<reference evidence="8 9" key="1">
    <citation type="submission" date="2018-03" db="EMBL/GenBank/DDBJ databases">
        <authorList>
            <person name="Fogelqvist J."/>
        </authorList>
    </citation>
    <scope>NUCLEOTIDE SEQUENCE [LARGE SCALE GENOMIC DNA]</scope>
</reference>
<keyword evidence="8" id="KW-0496">Mitochondrion</keyword>
<evidence type="ECO:0000256" key="2">
    <source>
        <dbReference type="ARBA" id="ARBA00022692"/>
    </source>
</evidence>
<keyword evidence="2 6" id="KW-0812">Transmembrane</keyword>
<feature type="transmembrane region" description="Helical" evidence="6">
    <location>
        <begin position="180"/>
        <end position="198"/>
    </location>
</feature>
<gene>
    <name evidence="8" type="ORF">PLBR_LOCUS7682</name>
</gene>
<evidence type="ECO:0000313" key="9">
    <source>
        <dbReference type="Proteomes" id="UP000290189"/>
    </source>
</evidence>
<dbReference type="GO" id="GO:0016020">
    <property type="term" value="C:membrane"/>
    <property type="evidence" value="ECO:0007669"/>
    <property type="project" value="UniProtKB-SubCell"/>
</dbReference>
<dbReference type="EMBL" id="OVEO01000014">
    <property type="protein sequence ID" value="SPR00467.1"/>
    <property type="molecule type" value="Genomic_DNA"/>
</dbReference>
<evidence type="ECO:0000259" key="7">
    <source>
        <dbReference type="Pfam" id="PF03151"/>
    </source>
</evidence>
<keyword evidence="4 6" id="KW-0472">Membrane</keyword>
<keyword evidence="3 6" id="KW-1133">Transmembrane helix</keyword>
<feature type="region of interest" description="Disordered" evidence="5">
    <location>
        <begin position="368"/>
        <end position="408"/>
    </location>
</feature>
<feature type="transmembrane region" description="Helical" evidence="6">
    <location>
        <begin position="237"/>
        <end position="262"/>
    </location>
</feature>
<feature type="domain" description="Sugar phosphate transporter" evidence="7">
    <location>
        <begin position="60"/>
        <end position="318"/>
    </location>
</feature>
<evidence type="ECO:0000256" key="1">
    <source>
        <dbReference type="ARBA" id="ARBA00004141"/>
    </source>
</evidence>
<dbReference type="Proteomes" id="UP000290189">
    <property type="component" value="Unassembled WGS sequence"/>
</dbReference>
<evidence type="ECO:0000313" key="8">
    <source>
        <dbReference type="EMBL" id="SPR00467.1"/>
    </source>
</evidence>
<feature type="transmembrane region" description="Helical" evidence="6">
    <location>
        <begin position="59"/>
        <end position="75"/>
    </location>
</feature>
<accession>A0A3P3YJT6</accession>
<evidence type="ECO:0000256" key="3">
    <source>
        <dbReference type="ARBA" id="ARBA00022989"/>
    </source>
</evidence>
<dbReference type="AlphaFoldDB" id="A0A3P3YJT6"/>
<dbReference type="PANTHER" id="PTHR11132">
    <property type="entry name" value="SOLUTE CARRIER FAMILY 35"/>
    <property type="match status" value="1"/>
</dbReference>
<evidence type="ECO:0000256" key="4">
    <source>
        <dbReference type="ARBA" id="ARBA00023136"/>
    </source>
</evidence>
<feature type="transmembrane region" description="Helical" evidence="6">
    <location>
        <begin position="87"/>
        <end position="108"/>
    </location>
</feature>
<evidence type="ECO:0000256" key="6">
    <source>
        <dbReference type="SAM" id="Phobius"/>
    </source>
</evidence>